<dbReference type="InterPro" id="IPR008913">
    <property type="entry name" value="Znf_CHY"/>
</dbReference>
<sequence>MESQVSVPHVQVANEDEPSVEVDGGNFGCTHYRRRCKIKAPCCDEVFDCRHCHNEIKNSLEIDPIHRHDVPRHDVKKVVFVSYVLYVTLNKMFNKIVSAVGYVWGITSVKHANSTTMMFRRISTIVINVAYVEQVARRISFIATNVVNNKMKNLYIDVATRKRSKIHTCVWKGQCTMIVLFVLRYSCPICSKSICDLSDMWRKLDNEVEATPMPETYKNKMVWILCNDCEKISRVKFHIVGQKCTQCKSYNTRQIRGGPSSSVSCTSSVSDEDVN</sequence>
<evidence type="ECO:0000256" key="5">
    <source>
        <dbReference type="ARBA" id="ARBA00022786"/>
    </source>
</evidence>
<keyword evidence="4 8" id="KW-0863">Zinc-finger</keyword>
<dbReference type="GO" id="GO:0005634">
    <property type="term" value="C:nucleus"/>
    <property type="evidence" value="ECO:0007669"/>
    <property type="project" value="UniProtKB-SubCell"/>
</dbReference>
<dbReference type="Pfam" id="PF05495">
    <property type="entry name" value="zf-CHY"/>
    <property type="match status" value="1"/>
</dbReference>
<evidence type="ECO:0000256" key="3">
    <source>
        <dbReference type="ARBA" id="ARBA00022723"/>
    </source>
</evidence>
<keyword evidence="3" id="KW-0479">Metal-binding</keyword>
<dbReference type="AlphaFoldDB" id="A0A118K095"/>
<protein>
    <submittedName>
        <fullName evidence="11">Rubredoxin-type fold</fullName>
    </submittedName>
</protein>
<comment type="subcellular location">
    <subcellularLocation>
        <location evidence="1">Nucleus</location>
    </subcellularLocation>
</comment>
<dbReference type="STRING" id="59895.A0A118K095"/>
<reference evidence="11 12" key="1">
    <citation type="journal article" date="2016" name="Sci. Rep.">
        <title>The genome sequence of the outbreeding globe artichoke constructed de novo incorporating a phase-aware low-pass sequencing strategy of F1 progeny.</title>
        <authorList>
            <person name="Scaglione D."/>
            <person name="Reyes-Chin-Wo S."/>
            <person name="Acquadro A."/>
            <person name="Froenicke L."/>
            <person name="Portis E."/>
            <person name="Beitel C."/>
            <person name="Tirone M."/>
            <person name="Mauro R."/>
            <person name="Lo Monaco A."/>
            <person name="Mauromicale G."/>
            <person name="Faccioli P."/>
            <person name="Cattivelli L."/>
            <person name="Rieseberg L."/>
            <person name="Michelmore R."/>
            <person name="Lanteri S."/>
        </authorList>
    </citation>
    <scope>NUCLEOTIDE SEQUENCE [LARGE SCALE GENOMIC DNA]</scope>
    <source>
        <strain evidence="11">2C</strain>
    </source>
</reference>
<dbReference type="GO" id="GO:0016567">
    <property type="term" value="P:protein ubiquitination"/>
    <property type="evidence" value="ECO:0007669"/>
    <property type="project" value="TreeGrafter"/>
</dbReference>
<dbReference type="PANTHER" id="PTHR21319:SF58">
    <property type="entry name" value="E3 UBIQUITIN-PROTEIN LIGASE RZFP34"/>
    <property type="match status" value="1"/>
</dbReference>
<gene>
    <name evidence="11" type="ORF">Ccrd_021599</name>
</gene>
<feature type="region of interest" description="Disordered" evidence="9">
    <location>
        <begin position="256"/>
        <end position="275"/>
    </location>
</feature>
<evidence type="ECO:0000256" key="1">
    <source>
        <dbReference type="ARBA" id="ARBA00004123"/>
    </source>
</evidence>
<dbReference type="FunFam" id="2.20.28.10:FF:000009">
    <property type="entry name" value="RING finger and CHY zinc finger domain-containing protein 1"/>
    <property type="match status" value="1"/>
</dbReference>
<dbReference type="GO" id="GO:0006511">
    <property type="term" value="P:ubiquitin-dependent protein catabolic process"/>
    <property type="evidence" value="ECO:0007669"/>
    <property type="project" value="TreeGrafter"/>
</dbReference>
<dbReference type="Pfam" id="PF14599">
    <property type="entry name" value="zinc_ribbon_6"/>
    <property type="match status" value="1"/>
</dbReference>
<comment type="caution">
    <text evidence="11">The sequence shown here is derived from an EMBL/GenBank/DDBJ whole genome shotgun (WGS) entry which is preliminary data.</text>
</comment>
<feature type="compositionally biased region" description="Low complexity" evidence="9">
    <location>
        <begin position="260"/>
        <end position="269"/>
    </location>
</feature>
<evidence type="ECO:0000256" key="2">
    <source>
        <dbReference type="ARBA" id="ARBA00004906"/>
    </source>
</evidence>
<dbReference type="GO" id="GO:0008270">
    <property type="term" value="F:zinc ion binding"/>
    <property type="evidence" value="ECO:0007669"/>
    <property type="project" value="UniProtKB-KW"/>
</dbReference>
<dbReference type="Gramene" id="KVI00181">
    <property type="protein sequence ID" value="KVI00181"/>
    <property type="gene ID" value="Ccrd_021599"/>
</dbReference>
<evidence type="ECO:0000313" key="11">
    <source>
        <dbReference type="EMBL" id="KVI00181.1"/>
    </source>
</evidence>
<keyword evidence="12" id="KW-1185">Reference proteome</keyword>
<dbReference type="Gene3D" id="2.20.28.10">
    <property type="match status" value="1"/>
</dbReference>
<comment type="pathway">
    <text evidence="2">Protein modification; protein ubiquitination.</text>
</comment>
<evidence type="ECO:0000313" key="12">
    <source>
        <dbReference type="Proteomes" id="UP000243975"/>
    </source>
</evidence>
<name>A0A118K095_CYNCS</name>
<feature type="domain" description="CHY-type" evidence="10">
    <location>
        <begin position="22"/>
        <end position="102"/>
    </location>
</feature>
<evidence type="ECO:0000259" key="10">
    <source>
        <dbReference type="PROSITE" id="PS51266"/>
    </source>
</evidence>
<dbReference type="GO" id="GO:0061630">
    <property type="term" value="F:ubiquitin protein ligase activity"/>
    <property type="evidence" value="ECO:0007669"/>
    <property type="project" value="TreeGrafter"/>
</dbReference>
<dbReference type="PROSITE" id="PS51266">
    <property type="entry name" value="ZF_CHY"/>
    <property type="match status" value="1"/>
</dbReference>
<dbReference type="InterPro" id="IPR039512">
    <property type="entry name" value="RCHY1_zinc-ribbon"/>
</dbReference>
<evidence type="ECO:0000256" key="9">
    <source>
        <dbReference type="SAM" id="MobiDB-lite"/>
    </source>
</evidence>
<evidence type="ECO:0000256" key="4">
    <source>
        <dbReference type="ARBA" id="ARBA00022771"/>
    </source>
</evidence>
<dbReference type="PANTHER" id="PTHR21319">
    <property type="entry name" value="RING FINGER AND CHY ZINC FINGER DOMAIN-CONTAINING PROTEIN 1"/>
    <property type="match status" value="1"/>
</dbReference>
<organism evidence="11 12">
    <name type="scientific">Cynara cardunculus var. scolymus</name>
    <name type="common">Globe artichoke</name>
    <name type="synonym">Cynara scolymus</name>
    <dbReference type="NCBI Taxonomy" id="59895"/>
    <lineage>
        <taxon>Eukaryota</taxon>
        <taxon>Viridiplantae</taxon>
        <taxon>Streptophyta</taxon>
        <taxon>Embryophyta</taxon>
        <taxon>Tracheophyta</taxon>
        <taxon>Spermatophyta</taxon>
        <taxon>Magnoliopsida</taxon>
        <taxon>eudicotyledons</taxon>
        <taxon>Gunneridae</taxon>
        <taxon>Pentapetalae</taxon>
        <taxon>asterids</taxon>
        <taxon>campanulids</taxon>
        <taxon>Asterales</taxon>
        <taxon>Asteraceae</taxon>
        <taxon>Carduoideae</taxon>
        <taxon>Cardueae</taxon>
        <taxon>Carduinae</taxon>
        <taxon>Cynara</taxon>
    </lineage>
</organism>
<dbReference type="OMA" id="CEKISRV"/>
<proteinExistence type="predicted"/>
<dbReference type="Proteomes" id="UP000243975">
    <property type="component" value="Unassembled WGS sequence"/>
</dbReference>
<dbReference type="EMBL" id="LEKV01003398">
    <property type="protein sequence ID" value="KVI00181.1"/>
    <property type="molecule type" value="Genomic_DNA"/>
</dbReference>
<keyword evidence="6" id="KW-0862">Zinc</keyword>
<accession>A0A118K095</accession>
<dbReference type="InterPro" id="IPR037274">
    <property type="entry name" value="Znf_CHY_sf"/>
</dbReference>
<evidence type="ECO:0000256" key="8">
    <source>
        <dbReference type="PROSITE-ProRule" id="PRU00601"/>
    </source>
</evidence>
<evidence type="ECO:0000256" key="6">
    <source>
        <dbReference type="ARBA" id="ARBA00022833"/>
    </source>
</evidence>
<dbReference type="SUPFAM" id="SSF161219">
    <property type="entry name" value="CHY zinc finger-like"/>
    <property type="match status" value="1"/>
</dbReference>
<evidence type="ECO:0000256" key="7">
    <source>
        <dbReference type="ARBA" id="ARBA00023242"/>
    </source>
</evidence>
<keyword evidence="7" id="KW-0539">Nucleus</keyword>
<keyword evidence="5" id="KW-0833">Ubl conjugation pathway</keyword>